<evidence type="ECO:0000313" key="1">
    <source>
        <dbReference type="EMBL" id="KAK3288019.1"/>
    </source>
</evidence>
<dbReference type="Proteomes" id="UP001190700">
    <property type="component" value="Unassembled WGS sequence"/>
</dbReference>
<accession>A0AAE0LKF9</accession>
<gene>
    <name evidence="1" type="ORF">CYMTET_4493</name>
</gene>
<dbReference type="AlphaFoldDB" id="A0AAE0LKF9"/>
<keyword evidence="2" id="KW-1185">Reference proteome</keyword>
<comment type="caution">
    <text evidence="1">The sequence shown here is derived from an EMBL/GenBank/DDBJ whole genome shotgun (WGS) entry which is preliminary data.</text>
</comment>
<protein>
    <submittedName>
        <fullName evidence="1">Uncharacterized protein</fullName>
    </submittedName>
</protein>
<dbReference type="EMBL" id="LGRX02000634">
    <property type="protein sequence ID" value="KAK3288019.1"/>
    <property type="molecule type" value="Genomic_DNA"/>
</dbReference>
<proteinExistence type="predicted"/>
<evidence type="ECO:0000313" key="2">
    <source>
        <dbReference type="Proteomes" id="UP001190700"/>
    </source>
</evidence>
<sequence length="127" mass="14129">MAATESDVQEGFEGIAAKIAKTEHDIDSLQTSVTQTATNITRGKELMAVFEKALKLQNKALELLPKAPEVKAIVQRLAIVEKVCETHSNTVQELCQLKGKNEILERQLKVAEQDIFLLRSQLDNPNM</sequence>
<name>A0AAE0LKF9_9CHLO</name>
<organism evidence="1 2">
    <name type="scientific">Cymbomonas tetramitiformis</name>
    <dbReference type="NCBI Taxonomy" id="36881"/>
    <lineage>
        <taxon>Eukaryota</taxon>
        <taxon>Viridiplantae</taxon>
        <taxon>Chlorophyta</taxon>
        <taxon>Pyramimonadophyceae</taxon>
        <taxon>Pyramimonadales</taxon>
        <taxon>Pyramimonadaceae</taxon>
        <taxon>Cymbomonas</taxon>
    </lineage>
</organism>
<reference evidence="1 2" key="1">
    <citation type="journal article" date="2015" name="Genome Biol. Evol.">
        <title>Comparative Genomics of a Bacterivorous Green Alga Reveals Evolutionary Causalities and Consequences of Phago-Mixotrophic Mode of Nutrition.</title>
        <authorList>
            <person name="Burns J.A."/>
            <person name="Paasch A."/>
            <person name="Narechania A."/>
            <person name="Kim E."/>
        </authorList>
    </citation>
    <scope>NUCLEOTIDE SEQUENCE [LARGE SCALE GENOMIC DNA]</scope>
    <source>
        <strain evidence="1 2">PLY_AMNH</strain>
    </source>
</reference>